<keyword evidence="5" id="KW-0699">rRNA-binding</keyword>
<dbReference type="InterPro" id="IPR035987">
    <property type="entry name" value="Ribosomal_uS8_sf"/>
</dbReference>
<proteinExistence type="inferred from homology"/>
<dbReference type="NCBIfam" id="NF001109">
    <property type="entry name" value="PRK00136.1"/>
    <property type="match status" value="1"/>
</dbReference>
<dbReference type="PANTHER" id="PTHR11758">
    <property type="entry name" value="40S RIBOSOMAL PROTEIN S15A"/>
    <property type="match status" value="1"/>
</dbReference>
<sequence>MLNDRLANMLSTIKNAYAISKPSVEMAHSKQMEEVAKVLEKAGFLKNVKVFKESGVSFKKLHLDLTYDNGMAKISNIVRVSKPGRRVYKNYSDLKPVVGGFGISVVSTSRGIMSDSDAKKRKLGGEVICTAW</sequence>
<comment type="subunit">
    <text evidence="5">Part of the 30S ribosomal subunit. Contacts proteins S5 and S12.</text>
</comment>
<name>A0A1F4UYV9_UNCKA</name>
<dbReference type="Gene3D" id="3.30.1370.30">
    <property type="match status" value="1"/>
</dbReference>
<keyword evidence="3 5" id="KW-0687">Ribonucleoprotein</keyword>
<dbReference type="InterPro" id="IPR000630">
    <property type="entry name" value="Ribosomal_uS8"/>
</dbReference>
<dbReference type="InterPro" id="IPR047863">
    <property type="entry name" value="Ribosomal_uS8_CS"/>
</dbReference>
<comment type="caution">
    <text evidence="7">The sequence shown here is derived from an EMBL/GenBank/DDBJ whole genome shotgun (WGS) entry which is preliminary data.</text>
</comment>
<dbReference type="Gene3D" id="3.30.1490.10">
    <property type="match status" value="1"/>
</dbReference>
<organism evidence="7 8">
    <name type="scientific">candidate division WWE3 bacterium RBG_16_37_10</name>
    <dbReference type="NCBI Taxonomy" id="1802610"/>
    <lineage>
        <taxon>Bacteria</taxon>
        <taxon>Katanobacteria</taxon>
    </lineage>
</organism>
<dbReference type="HAMAP" id="MF_01302_B">
    <property type="entry name" value="Ribosomal_uS8_B"/>
    <property type="match status" value="1"/>
</dbReference>
<keyword evidence="5" id="KW-0694">RNA-binding</keyword>
<evidence type="ECO:0000256" key="5">
    <source>
        <dbReference type="HAMAP-Rule" id="MF_01302"/>
    </source>
</evidence>
<dbReference type="STRING" id="1802610.A2W32_03195"/>
<dbReference type="EMBL" id="MEUT01000041">
    <property type="protein sequence ID" value="OGC50010.1"/>
    <property type="molecule type" value="Genomic_DNA"/>
</dbReference>
<dbReference type="GO" id="GO:0019843">
    <property type="term" value="F:rRNA binding"/>
    <property type="evidence" value="ECO:0007669"/>
    <property type="project" value="UniProtKB-UniRule"/>
</dbReference>
<dbReference type="SUPFAM" id="SSF56047">
    <property type="entry name" value="Ribosomal protein S8"/>
    <property type="match status" value="1"/>
</dbReference>
<evidence type="ECO:0000313" key="7">
    <source>
        <dbReference type="EMBL" id="OGC50010.1"/>
    </source>
</evidence>
<comment type="function">
    <text evidence="5">One of the primary rRNA binding proteins, it binds directly to 16S rRNA central domain where it helps coordinate assembly of the platform of the 30S subunit.</text>
</comment>
<evidence type="ECO:0000256" key="1">
    <source>
        <dbReference type="ARBA" id="ARBA00006471"/>
    </source>
</evidence>
<dbReference type="AlphaFoldDB" id="A0A1F4UYV9"/>
<evidence type="ECO:0000256" key="2">
    <source>
        <dbReference type="ARBA" id="ARBA00022980"/>
    </source>
</evidence>
<comment type="similarity">
    <text evidence="1 5 6">Belongs to the universal ribosomal protein uS8 family.</text>
</comment>
<dbReference type="PROSITE" id="PS00053">
    <property type="entry name" value="RIBOSOMAL_S8"/>
    <property type="match status" value="1"/>
</dbReference>
<evidence type="ECO:0000256" key="4">
    <source>
        <dbReference type="ARBA" id="ARBA00035258"/>
    </source>
</evidence>
<protein>
    <recommendedName>
        <fullName evidence="4 5">Small ribosomal subunit protein uS8</fullName>
    </recommendedName>
</protein>
<dbReference type="Pfam" id="PF00410">
    <property type="entry name" value="Ribosomal_S8"/>
    <property type="match status" value="1"/>
</dbReference>
<evidence type="ECO:0000313" key="8">
    <source>
        <dbReference type="Proteomes" id="UP000177371"/>
    </source>
</evidence>
<gene>
    <name evidence="5" type="primary">rpsH</name>
    <name evidence="7" type="ORF">A2W32_03195</name>
</gene>
<evidence type="ECO:0000256" key="6">
    <source>
        <dbReference type="RuleBase" id="RU003660"/>
    </source>
</evidence>
<reference evidence="7 8" key="1">
    <citation type="journal article" date="2016" name="Nat. Commun.">
        <title>Thousands of microbial genomes shed light on interconnected biogeochemical processes in an aquifer system.</title>
        <authorList>
            <person name="Anantharaman K."/>
            <person name="Brown C.T."/>
            <person name="Hug L.A."/>
            <person name="Sharon I."/>
            <person name="Castelle C.J."/>
            <person name="Probst A.J."/>
            <person name="Thomas B.C."/>
            <person name="Singh A."/>
            <person name="Wilkins M.J."/>
            <person name="Karaoz U."/>
            <person name="Brodie E.L."/>
            <person name="Williams K.H."/>
            <person name="Hubbard S.S."/>
            <person name="Banfield J.F."/>
        </authorList>
    </citation>
    <scope>NUCLEOTIDE SEQUENCE [LARGE SCALE GENOMIC DNA]</scope>
</reference>
<evidence type="ECO:0000256" key="3">
    <source>
        <dbReference type="ARBA" id="ARBA00023274"/>
    </source>
</evidence>
<dbReference type="GO" id="GO:0005840">
    <property type="term" value="C:ribosome"/>
    <property type="evidence" value="ECO:0007669"/>
    <property type="project" value="UniProtKB-KW"/>
</dbReference>
<accession>A0A1F4UYV9</accession>
<dbReference type="GO" id="GO:1990904">
    <property type="term" value="C:ribonucleoprotein complex"/>
    <property type="evidence" value="ECO:0007669"/>
    <property type="project" value="UniProtKB-KW"/>
</dbReference>
<dbReference type="GO" id="GO:0005737">
    <property type="term" value="C:cytoplasm"/>
    <property type="evidence" value="ECO:0007669"/>
    <property type="project" value="UniProtKB-ARBA"/>
</dbReference>
<dbReference type="FunFam" id="3.30.1490.10:FF:000001">
    <property type="entry name" value="30S ribosomal protein S8"/>
    <property type="match status" value="1"/>
</dbReference>
<dbReference type="GO" id="GO:0003735">
    <property type="term" value="F:structural constituent of ribosome"/>
    <property type="evidence" value="ECO:0007669"/>
    <property type="project" value="InterPro"/>
</dbReference>
<keyword evidence="2 5" id="KW-0689">Ribosomal protein</keyword>
<dbReference type="Proteomes" id="UP000177371">
    <property type="component" value="Unassembled WGS sequence"/>
</dbReference>
<dbReference type="GO" id="GO:0006412">
    <property type="term" value="P:translation"/>
    <property type="evidence" value="ECO:0007669"/>
    <property type="project" value="UniProtKB-UniRule"/>
</dbReference>